<evidence type="ECO:0000259" key="1">
    <source>
        <dbReference type="SMART" id="SM00871"/>
    </source>
</evidence>
<dbReference type="PANTHER" id="PTHR36444:SF2">
    <property type="entry name" value="TRANSCRIPTIONAL REGULATOR PROTEIN YOBU-RELATED"/>
    <property type="match status" value="1"/>
</dbReference>
<protein>
    <submittedName>
        <fullName evidence="2">GyrI-like domain-containing protein</fullName>
    </submittedName>
</protein>
<dbReference type="SMART" id="SM00871">
    <property type="entry name" value="AraC_E_bind"/>
    <property type="match status" value="1"/>
</dbReference>
<dbReference type="InterPro" id="IPR029442">
    <property type="entry name" value="GyrI-like"/>
</dbReference>
<dbReference type="Gene3D" id="3.20.80.10">
    <property type="entry name" value="Regulatory factor, effector binding domain"/>
    <property type="match status" value="1"/>
</dbReference>
<name>A0ABW3CY11_9FLAO</name>
<dbReference type="Pfam" id="PF06445">
    <property type="entry name" value="GyrI-like"/>
    <property type="match status" value="1"/>
</dbReference>
<dbReference type="Proteomes" id="UP001596978">
    <property type="component" value="Unassembled WGS sequence"/>
</dbReference>
<dbReference type="SUPFAM" id="SSF55136">
    <property type="entry name" value="Probable bacterial effector-binding domain"/>
    <property type="match status" value="1"/>
</dbReference>
<sequence length="164" mass="19406">MEFMSKPSIKTFQKTVLVGKRLKMSLAMNRTKELWQEFMKQRSDIKNRVDPEFYSVEVYPDSTFFKNFDPHNEFEKWAAVKVRDHDTIPKEMEALTIPQGLYAVFLYKGKASDAPKAYQYIFGTWLPMADYTLDDRPHFAIMGEKYKNEDPSSEEELWIPVKKK</sequence>
<gene>
    <name evidence="2" type="ORF">ACFQ1M_09365</name>
</gene>
<dbReference type="EMBL" id="JBHTJH010000005">
    <property type="protein sequence ID" value="MFD0862420.1"/>
    <property type="molecule type" value="Genomic_DNA"/>
</dbReference>
<evidence type="ECO:0000313" key="3">
    <source>
        <dbReference type="Proteomes" id="UP001596978"/>
    </source>
</evidence>
<accession>A0ABW3CY11</accession>
<evidence type="ECO:0000313" key="2">
    <source>
        <dbReference type="EMBL" id="MFD0862420.1"/>
    </source>
</evidence>
<dbReference type="PANTHER" id="PTHR36444">
    <property type="entry name" value="TRANSCRIPTIONAL REGULATOR PROTEIN YOBU-RELATED"/>
    <property type="match status" value="1"/>
</dbReference>
<feature type="domain" description="AraC effector-binding" evidence="1">
    <location>
        <begin position="5"/>
        <end position="162"/>
    </location>
</feature>
<dbReference type="InterPro" id="IPR011256">
    <property type="entry name" value="Reg_factor_effector_dom_sf"/>
</dbReference>
<dbReference type="InterPro" id="IPR053182">
    <property type="entry name" value="YobU-like_regulator"/>
</dbReference>
<proteinExistence type="predicted"/>
<organism evidence="2 3">
    <name type="scientific">Sungkyunkwania multivorans</name>
    <dbReference type="NCBI Taxonomy" id="1173618"/>
    <lineage>
        <taxon>Bacteria</taxon>
        <taxon>Pseudomonadati</taxon>
        <taxon>Bacteroidota</taxon>
        <taxon>Flavobacteriia</taxon>
        <taxon>Flavobacteriales</taxon>
        <taxon>Flavobacteriaceae</taxon>
        <taxon>Sungkyunkwania</taxon>
    </lineage>
</organism>
<dbReference type="InterPro" id="IPR010499">
    <property type="entry name" value="AraC_E-bd"/>
</dbReference>
<comment type="caution">
    <text evidence="2">The sequence shown here is derived from an EMBL/GenBank/DDBJ whole genome shotgun (WGS) entry which is preliminary data.</text>
</comment>
<dbReference type="RefSeq" id="WP_386407373.1">
    <property type="nucleotide sequence ID" value="NZ_JBHTJH010000005.1"/>
</dbReference>
<reference evidence="3" key="1">
    <citation type="journal article" date="2019" name="Int. J. Syst. Evol. Microbiol.">
        <title>The Global Catalogue of Microorganisms (GCM) 10K type strain sequencing project: providing services to taxonomists for standard genome sequencing and annotation.</title>
        <authorList>
            <consortium name="The Broad Institute Genomics Platform"/>
            <consortium name="The Broad Institute Genome Sequencing Center for Infectious Disease"/>
            <person name="Wu L."/>
            <person name="Ma J."/>
        </authorList>
    </citation>
    <scope>NUCLEOTIDE SEQUENCE [LARGE SCALE GENOMIC DNA]</scope>
    <source>
        <strain evidence="3">CCUG 62952</strain>
    </source>
</reference>
<keyword evidence="3" id="KW-1185">Reference proteome</keyword>